<protein>
    <recommendedName>
        <fullName evidence="3">DUF711 family protein</fullName>
    </recommendedName>
</protein>
<dbReference type="OMA" id="TGTMAFR"/>
<sequence length="334" mass="34827">MSPDPPGLTVRTVTVFLTEHDCHPTRFHDRVSAACALANDLRKDLTDSDIPVQTIRISLPSPAVFLNPSAALVSAKALDTSPIDFVSLGTLLPGAPPAFLTPSFFSSVLAATSKVSLTLTTTLPNGVPSPTAVSLAAHVIRRLASIHPSGITNFRFAALANVRPDGPFFPASFSSSSNSSAPNFRVALGIQAATLLHQQPLQRLTARIETAATGLRQACKRVPDVTFDFSTAPLPGWETSAAAAIARFAGGNRDSFGVSGTLTAAASVATAIDRAVFPKAGFCGLMLAVAEDNGLAICREKLSLSTLLMTSAVCGTGLDVSYSALRNHEIVCSR</sequence>
<evidence type="ECO:0008006" key="3">
    <source>
        <dbReference type="Google" id="ProtNLM"/>
    </source>
</evidence>
<dbReference type="GeneID" id="17318265"/>
<keyword evidence="2" id="KW-1185">Reference proteome</keyword>
<evidence type="ECO:0000313" key="1">
    <source>
        <dbReference type="EMBL" id="CDF40259.1"/>
    </source>
</evidence>
<dbReference type="SUPFAM" id="SSF51998">
    <property type="entry name" value="PFL-like glycyl radical enzymes"/>
    <property type="match status" value="1"/>
</dbReference>
<dbReference type="RefSeq" id="XP_005710553.1">
    <property type="nucleotide sequence ID" value="XM_005710496.1"/>
</dbReference>
<dbReference type="EMBL" id="HG002147">
    <property type="protein sequence ID" value="CDF40259.1"/>
    <property type="molecule type" value="Genomic_DNA"/>
</dbReference>
<reference evidence="2" key="1">
    <citation type="journal article" date="2013" name="Proc. Natl. Acad. Sci. U.S.A.">
        <title>Genome structure and metabolic features in the red seaweed Chondrus crispus shed light on evolution of the Archaeplastida.</title>
        <authorList>
            <person name="Collen J."/>
            <person name="Porcel B."/>
            <person name="Carre W."/>
            <person name="Ball S.G."/>
            <person name="Chaparro C."/>
            <person name="Tonon T."/>
            <person name="Barbeyron T."/>
            <person name="Michel G."/>
            <person name="Noel B."/>
            <person name="Valentin K."/>
            <person name="Elias M."/>
            <person name="Artiguenave F."/>
            <person name="Arun A."/>
            <person name="Aury J.M."/>
            <person name="Barbosa-Neto J.F."/>
            <person name="Bothwell J.H."/>
            <person name="Bouget F.Y."/>
            <person name="Brillet L."/>
            <person name="Cabello-Hurtado F."/>
            <person name="Capella-Gutierrez S."/>
            <person name="Charrier B."/>
            <person name="Cladiere L."/>
            <person name="Cock J.M."/>
            <person name="Coelho S.M."/>
            <person name="Colleoni C."/>
            <person name="Czjzek M."/>
            <person name="Da Silva C."/>
            <person name="Delage L."/>
            <person name="Denoeud F."/>
            <person name="Deschamps P."/>
            <person name="Dittami S.M."/>
            <person name="Gabaldon T."/>
            <person name="Gachon C.M."/>
            <person name="Groisillier A."/>
            <person name="Herve C."/>
            <person name="Jabbari K."/>
            <person name="Katinka M."/>
            <person name="Kloareg B."/>
            <person name="Kowalczyk N."/>
            <person name="Labadie K."/>
            <person name="Leblanc C."/>
            <person name="Lopez P.J."/>
            <person name="McLachlan D.H."/>
            <person name="Meslet-Cladiere L."/>
            <person name="Moustafa A."/>
            <person name="Nehr Z."/>
            <person name="Nyvall Collen P."/>
            <person name="Panaud O."/>
            <person name="Partensky F."/>
            <person name="Poulain J."/>
            <person name="Rensing S.A."/>
            <person name="Rousvoal S."/>
            <person name="Samson G."/>
            <person name="Symeonidi A."/>
            <person name="Weissenbach J."/>
            <person name="Zambounis A."/>
            <person name="Wincker P."/>
            <person name="Boyen C."/>
        </authorList>
    </citation>
    <scope>NUCLEOTIDE SEQUENCE [LARGE SCALE GENOMIC DNA]</scope>
    <source>
        <strain evidence="2">cv. Stackhouse</strain>
    </source>
</reference>
<dbReference type="Pfam" id="PF05167">
    <property type="entry name" value="DUF711"/>
    <property type="match status" value="1"/>
</dbReference>
<dbReference type="AlphaFoldDB" id="R7QQ58"/>
<gene>
    <name evidence="1" type="ORF">CHC_T00007094001</name>
</gene>
<organism evidence="1 2">
    <name type="scientific">Chondrus crispus</name>
    <name type="common">Carrageen Irish moss</name>
    <name type="synonym">Polymorpha crispa</name>
    <dbReference type="NCBI Taxonomy" id="2769"/>
    <lineage>
        <taxon>Eukaryota</taxon>
        <taxon>Rhodophyta</taxon>
        <taxon>Florideophyceae</taxon>
        <taxon>Rhodymeniophycidae</taxon>
        <taxon>Gigartinales</taxon>
        <taxon>Gigartinaceae</taxon>
        <taxon>Chondrus</taxon>
    </lineage>
</organism>
<proteinExistence type="predicted"/>
<name>R7QQ58_CHOCR</name>
<accession>R7QQ58</accession>
<dbReference type="KEGG" id="ccp:CHC_T00007094001"/>
<dbReference type="PANTHER" id="PTHR37560">
    <property type="entry name" value="UPF0210 PROTEIN SPR0218"/>
    <property type="match status" value="1"/>
</dbReference>
<dbReference type="Gramene" id="CDF40259">
    <property type="protein sequence ID" value="CDF40259"/>
    <property type="gene ID" value="CHC_T00007094001"/>
</dbReference>
<dbReference type="Gene3D" id="3.20.70.20">
    <property type="match status" value="1"/>
</dbReference>
<dbReference type="Proteomes" id="UP000012073">
    <property type="component" value="Unassembled WGS sequence"/>
</dbReference>
<dbReference type="PANTHER" id="PTHR37560:SF2">
    <property type="entry name" value="DUF711 DOMAIN-CONTAINING PROTEIN"/>
    <property type="match status" value="1"/>
</dbReference>
<dbReference type="OrthoDB" id="10263808at2759"/>
<evidence type="ECO:0000313" key="2">
    <source>
        <dbReference type="Proteomes" id="UP000012073"/>
    </source>
</evidence>
<dbReference type="InterPro" id="IPR007841">
    <property type="entry name" value="UPF0210"/>
</dbReference>